<dbReference type="Proteomes" id="UP001200642">
    <property type="component" value="Unassembled WGS sequence"/>
</dbReference>
<proteinExistence type="predicted"/>
<dbReference type="EMBL" id="JAIRBC010000010">
    <property type="protein sequence ID" value="MCG2460748.1"/>
    <property type="molecule type" value="Genomic_DNA"/>
</dbReference>
<protein>
    <recommendedName>
        <fullName evidence="3">Lipocalin-like domain-containing protein</fullName>
    </recommendedName>
</protein>
<name>A0AAE3ETM4_9FLAO</name>
<evidence type="ECO:0000313" key="2">
    <source>
        <dbReference type="Proteomes" id="UP001200642"/>
    </source>
</evidence>
<comment type="caution">
    <text evidence="1">The sequence shown here is derived from an EMBL/GenBank/DDBJ whole genome shotgun (WGS) entry which is preliminary data.</text>
</comment>
<keyword evidence="2" id="KW-1185">Reference proteome</keyword>
<dbReference type="PROSITE" id="PS51257">
    <property type="entry name" value="PROKAR_LIPOPROTEIN"/>
    <property type="match status" value="1"/>
</dbReference>
<dbReference type="RefSeq" id="WP_317901898.1">
    <property type="nucleotide sequence ID" value="NZ_JAIRBC010000010.1"/>
</dbReference>
<sequence length="145" mass="16840">MRAIFVIITLLTLFGCSQNISKEDLRYLNGYWEIKEVKFPDGAIKEYKVNPTVDYIELDGLDGLRKKVRPRLNGTYFVSEDSENFTLRKKGDGFEMNYKNKMSNWTEKLTALSEDSFTVSNSENIAYTYHRFHSINVKANGETEK</sequence>
<reference evidence="1" key="1">
    <citation type="submission" date="2023-02" db="EMBL/GenBank/DDBJ databases">
        <title>Genome of Flavobacteriaceae gen. nov. sp. strain F89.</title>
        <authorList>
            <person name="Wang Y."/>
        </authorList>
    </citation>
    <scope>NUCLEOTIDE SEQUENCE</scope>
    <source>
        <strain evidence="1">F89</strain>
    </source>
</reference>
<gene>
    <name evidence="1" type="ORF">K8352_08310</name>
</gene>
<organism evidence="1 2">
    <name type="scientific">Cerina litoralis</name>
    <dbReference type="NCBI Taxonomy" id="2874477"/>
    <lineage>
        <taxon>Bacteria</taxon>
        <taxon>Pseudomonadati</taxon>
        <taxon>Bacteroidota</taxon>
        <taxon>Flavobacteriia</taxon>
        <taxon>Flavobacteriales</taxon>
        <taxon>Flavobacteriaceae</taxon>
        <taxon>Cerina</taxon>
    </lineage>
</organism>
<dbReference type="AlphaFoldDB" id="A0AAE3ETM4"/>
<evidence type="ECO:0008006" key="3">
    <source>
        <dbReference type="Google" id="ProtNLM"/>
    </source>
</evidence>
<evidence type="ECO:0000313" key="1">
    <source>
        <dbReference type="EMBL" id="MCG2460748.1"/>
    </source>
</evidence>
<accession>A0AAE3ETM4</accession>